<dbReference type="PANTHER" id="PTHR10824">
    <property type="entry name" value="ACYL-COENZYME A THIOESTERASE-RELATED"/>
    <property type="match status" value="1"/>
</dbReference>
<evidence type="ECO:0000313" key="2">
    <source>
        <dbReference type="EMBL" id="REJ05042.1"/>
    </source>
</evidence>
<dbReference type="PANTHER" id="PTHR10824:SF36">
    <property type="entry name" value="ACYL-COA THIOESTERASE 17-RELATED"/>
    <property type="match status" value="1"/>
</dbReference>
<dbReference type="SUPFAM" id="SSF53474">
    <property type="entry name" value="alpha/beta-Hydrolases"/>
    <property type="match status" value="1"/>
</dbReference>
<keyword evidence="2" id="KW-0378">Hydrolase</keyword>
<feature type="domain" description="BAAT/Acyl-CoA thioester hydrolase C-terminal" evidence="1">
    <location>
        <begin position="64"/>
        <end position="261"/>
    </location>
</feature>
<keyword evidence="3" id="KW-1185">Reference proteome</keyword>
<dbReference type="Gene3D" id="3.40.50.1820">
    <property type="entry name" value="alpha/beta hydrolase"/>
    <property type="match status" value="1"/>
</dbReference>
<dbReference type="AlphaFoldDB" id="A0A371NTL6"/>
<dbReference type="OrthoDB" id="4819815at2"/>
<dbReference type="Proteomes" id="UP000262172">
    <property type="component" value="Unassembled WGS sequence"/>
</dbReference>
<accession>A0A371NTL6</accession>
<gene>
    <name evidence="2" type="ORF">DY023_11990</name>
</gene>
<organism evidence="2 3">
    <name type="scientific">Microbacterium bovistercoris</name>
    <dbReference type="NCBI Taxonomy" id="2293570"/>
    <lineage>
        <taxon>Bacteria</taxon>
        <taxon>Bacillati</taxon>
        <taxon>Actinomycetota</taxon>
        <taxon>Actinomycetes</taxon>
        <taxon>Micrococcales</taxon>
        <taxon>Microbacteriaceae</taxon>
        <taxon>Microbacterium</taxon>
    </lineage>
</organism>
<reference evidence="2 3" key="1">
    <citation type="submission" date="2018-08" db="EMBL/GenBank/DDBJ databases">
        <title>Isolation, diversity and antifungal activity of Actinobacteria from cow dung.</title>
        <authorList>
            <person name="Ling L."/>
        </authorList>
    </citation>
    <scope>NUCLEOTIDE SEQUENCE [LARGE SCALE GENOMIC DNA]</scope>
    <source>
        <strain evidence="2 3">NEAU-LLE</strain>
    </source>
</reference>
<name>A0A371NTL6_9MICO</name>
<comment type="caution">
    <text evidence="2">The sequence shown here is derived from an EMBL/GenBank/DDBJ whole genome shotgun (WGS) entry which is preliminary data.</text>
</comment>
<dbReference type="GO" id="GO:0006631">
    <property type="term" value="P:fatty acid metabolic process"/>
    <property type="evidence" value="ECO:0007669"/>
    <property type="project" value="TreeGrafter"/>
</dbReference>
<dbReference type="GO" id="GO:0006637">
    <property type="term" value="P:acyl-CoA metabolic process"/>
    <property type="evidence" value="ECO:0007669"/>
    <property type="project" value="TreeGrafter"/>
</dbReference>
<dbReference type="InterPro" id="IPR014940">
    <property type="entry name" value="BAAT_C"/>
</dbReference>
<dbReference type="Pfam" id="PF08840">
    <property type="entry name" value="BAAT_C"/>
    <property type="match status" value="1"/>
</dbReference>
<sequence length="265" mass="27976">MAPQDRHDAIPADPTGTAVLLVAGSSGRVEVERAELLAAHGARVRAIRWFGGEGQRPAPHEVPIELFAEQLDLLRDEAGRVVIFGTSFGAEAALTTASLVPVSGVIAVAPSSVVWAGAADGTWSSHWTHDARPLPAVGFDPDWTPDSDPPSYRSLYASSMRRFPEDAAAARIRVEDVAGDVLLIAGGDDQVWPAVDFTRSIERDRADAGLRTTVVTHPDAGHRLLLPGEEPAAGGVRMARGGTPEADAALGTAAWPEVLRLLEIP</sequence>
<proteinExistence type="predicted"/>
<evidence type="ECO:0000259" key="1">
    <source>
        <dbReference type="Pfam" id="PF08840"/>
    </source>
</evidence>
<protein>
    <submittedName>
        <fullName evidence="2">Alpha/beta fold hydrolase</fullName>
    </submittedName>
</protein>
<dbReference type="InterPro" id="IPR029058">
    <property type="entry name" value="AB_hydrolase_fold"/>
</dbReference>
<dbReference type="EMBL" id="QUAB01000044">
    <property type="protein sequence ID" value="REJ05042.1"/>
    <property type="molecule type" value="Genomic_DNA"/>
</dbReference>
<evidence type="ECO:0000313" key="3">
    <source>
        <dbReference type="Proteomes" id="UP000262172"/>
    </source>
</evidence>
<dbReference type="GO" id="GO:0047617">
    <property type="term" value="F:fatty acyl-CoA hydrolase activity"/>
    <property type="evidence" value="ECO:0007669"/>
    <property type="project" value="TreeGrafter"/>
</dbReference>